<protein>
    <submittedName>
        <fullName evidence="2">Uncharacterized protein</fullName>
    </submittedName>
</protein>
<organism evidence="2 3">
    <name type="scientific">Paralvinella palmiformis</name>
    <dbReference type="NCBI Taxonomy" id="53620"/>
    <lineage>
        <taxon>Eukaryota</taxon>
        <taxon>Metazoa</taxon>
        <taxon>Spiralia</taxon>
        <taxon>Lophotrochozoa</taxon>
        <taxon>Annelida</taxon>
        <taxon>Polychaeta</taxon>
        <taxon>Sedentaria</taxon>
        <taxon>Canalipalpata</taxon>
        <taxon>Terebellida</taxon>
        <taxon>Terebelliformia</taxon>
        <taxon>Alvinellidae</taxon>
        <taxon>Paralvinella</taxon>
    </lineage>
</organism>
<accession>A0AAD9NBI6</accession>
<proteinExistence type="predicted"/>
<name>A0AAD9NBI6_9ANNE</name>
<dbReference type="AlphaFoldDB" id="A0AAD9NBI6"/>
<reference evidence="2" key="1">
    <citation type="journal article" date="2023" name="Mol. Biol. Evol.">
        <title>Third-Generation Sequencing Reveals the Adaptive Role of the Epigenome in Three Deep-Sea Polychaetes.</title>
        <authorList>
            <person name="Perez M."/>
            <person name="Aroh O."/>
            <person name="Sun Y."/>
            <person name="Lan Y."/>
            <person name="Juniper S.K."/>
            <person name="Young C.R."/>
            <person name="Angers B."/>
            <person name="Qian P.Y."/>
        </authorList>
    </citation>
    <scope>NUCLEOTIDE SEQUENCE</scope>
    <source>
        <strain evidence="2">P08H-3</strain>
    </source>
</reference>
<evidence type="ECO:0000313" key="2">
    <source>
        <dbReference type="EMBL" id="KAK2162518.1"/>
    </source>
</evidence>
<dbReference type="EMBL" id="JAODUP010000097">
    <property type="protein sequence ID" value="KAK2162518.1"/>
    <property type="molecule type" value="Genomic_DNA"/>
</dbReference>
<comment type="caution">
    <text evidence="2">The sequence shown here is derived from an EMBL/GenBank/DDBJ whole genome shotgun (WGS) entry which is preliminary data.</text>
</comment>
<feature type="region of interest" description="Disordered" evidence="1">
    <location>
        <begin position="53"/>
        <end position="74"/>
    </location>
</feature>
<evidence type="ECO:0000313" key="3">
    <source>
        <dbReference type="Proteomes" id="UP001208570"/>
    </source>
</evidence>
<dbReference type="Proteomes" id="UP001208570">
    <property type="component" value="Unassembled WGS sequence"/>
</dbReference>
<gene>
    <name evidence="2" type="ORF">LSH36_97g07107</name>
</gene>
<keyword evidence="3" id="KW-1185">Reference proteome</keyword>
<evidence type="ECO:0000256" key="1">
    <source>
        <dbReference type="SAM" id="MobiDB-lite"/>
    </source>
</evidence>
<sequence>MTKEATAKYRNKQRTWKQYQTTKHHMDYVRATSEKSEFTTLVRNFNRDFEHNLAKNPKITPKGFRSRSSNVNQG</sequence>